<dbReference type="Proteomes" id="UP000621307">
    <property type="component" value="Unassembled WGS sequence"/>
</dbReference>
<name>A0ABR8BKR6_9NOSO</name>
<sequence>MSLQLKIDYPETLPDALQKSREQFEQEAKWAMAVKLFEMKRLSSGMAAELVGTDRVSFLLNLHHYGVAMIDLTEDELLTDLENAEN</sequence>
<dbReference type="EMBL" id="JACJQL010000054">
    <property type="protein sequence ID" value="MBD2254480.1"/>
    <property type="molecule type" value="Genomic_DNA"/>
</dbReference>
<dbReference type="Pfam" id="PF03683">
    <property type="entry name" value="UPF0175"/>
    <property type="match status" value="1"/>
</dbReference>
<accession>A0ABR8BKR6</accession>
<protein>
    <submittedName>
        <fullName evidence="1">UPF0175 family protein</fullName>
    </submittedName>
</protein>
<keyword evidence="2" id="KW-1185">Reference proteome</keyword>
<dbReference type="RefSeq" id="WP_190570653.1">
    <property type="nucleotide sequence ID" value="NZ_JACJQL010000054.1"/>
</dbReference>
<evidence type="ECO:0000313" key="2">
    <source>
        <dbReference type="Proteomes" id="UP000621307"/>
    </source>
</evidence>
<dbReference type="InterPro" id="IPR005368">
    <property type="entry name" value="UPF0175"/>
</dbReference>
<gene>
    <name evidence="1" type="ORF">H6G14_24865</name>
</gene>
<comment type="caution">
    <text evidence="1">The sequence shown here is derived from an EMBL/GenBank/DDBJ whole genome shotgun (WGS) entry which is preliminary data.</text>
</comment>
<evidence type="ECO:0000313" key="1">
    <source>
        <dbReference type="EMBL" id="MBD2254480.1"/>
    </source>
</evidence>
<proteinExistence type="predicted"/>
<organism evidence="1 2">
    <name type="scientific">Nostoc parmelioides FACHB-3921</name>
    <dbReference type="NCBI Taxonomy" id="2692909"/>
    <lineage>
        <taxon>Bacteria</taxon>
        <taxon>Bacillati</taxon>
        <taxon>Cyanobacteriota</taxon>
        <taxon>Cyanophyceae</taxon>
        <taxon>Nostocales</taxon>
        <taxon>Nostocaceae</taxon>
        <taxon>Nostoc</taxon>
    </lineage>
</organism>
<reference evidence="1 2" key="1">
    <citation type="journal article" date="2020" name="ISME J.">
        <title>Comparative genomics reveals insights into cyanobacterial evolution and habitat adaptation.</title>
        <authorList>
            <person name="Chen M.Y."/>
            <person name="Teng W.K."/>
            <person name="Zhao L."/>
            <person name="Hu C.X."/>
            <person name="Zhou Y.K."/>
            <person name="Han B.P."/>
            <person name="Song L.R."/>
            <person name="Shu W.S."/>
        </authorList>
    </citation>
    <scope>NUCLEOTIDE SEQUENCE [LARGE SCALE GENOMIC DNA]</scope>
    <source>
        <strain evidence="1 2">FACHB-3921</strain>
    </source>
</reference>